<protein>
    <submittedName>
        <fullName evidence="1">Uncharacterized protein</fullName>
    </submittedName>
</protein>
<organism evidence="1">
    <name type="scientific">uncultured Rubrobacteraceae bacterium</name>
    <dbReference type="NCBI Taxonomy" id="349277"/>
    <lineage>
        <taxon>Bacteria</taxon>
        <taxon>Bacillati</taxon>
        <taxon>Actinomycetota</taxon>
        <taxon>Rubrobacteria</taxon>
        <taxon>Rubrobacterales</taxon>
        <taxon>Rubrobacteraceae</taxon>
        <taxon>environmental samples</taxon>
    </lineage>
</organism>
<name>A0A6J4TKI7_9ACTN</name>
<dbReference type="EMBL" id="CADCVM010000424">
    <property type="protein sequence ID" value="CAA9524421.1"/>
    <property type="molecule type" value="Genomic_DNA"/>
</dbReference>
<accession>A0A6J4TKI7</accession>
<proteinExistence type="predicted"/>
<dbReference type="PROSITE" id="PS51257">
    <property type="entry name" value="PROKAR_LIPOPROTEIN"/>
    <property type="match status" value="1"/>
</dbReference>
<evidence type="ECO:0000313" key="1">
    <source>
        <dbReference type="EMBL" id="CAA9524421.1"/>
    </source>
</evidence>
<dbReference type="AlphaFoldDB" id="A0A6J4TKI7"/>
<sequence length="232" mass="24827">MRATALPGLIRTATLAVALCLLLVACEAPDNIGRENLDPACPPGLGRGILDPGFLGPDDERGGPAVRQLLGSESFGASGEAAEDLRSGVVDPRLVAALRTVSGEHRICVDVFKEGHFFVPGVEDGPRIPEGYGRAGGLPNTHFFGRAADIRYVDGEPVEGNATSPEVLDVGRVLAGLPPDRRPDQIIGPEPWTRELGFGYEEGWILDQDQLRLHDKHIHLGYIKENGTRNSG</sequence>
<gene>
    <name evidence="1" type="ORF">AVDCRST_MAG05-3836</name>
</gene>
<reference evidence="1" key="1">
    <citation type="submission" date="2020-02" db="EMBL/GenBank/DDBJ databases">
        <authorList>
            <person name="Meier V. D."/>
        </authorList>
    </citation>
    <scope>NUCLEOTIDE SEQUENCE</scope>
    <source>
        <strain evidence="1">AVDCRST_MAG05</strain>
    </source>
</reference>